<organism evidence="2">
    <name type="scientific">Eiseniibacteriota bacterium</name>
    <dbReference type="NCBI Taxonomy" id="2212470"/>
    <lineage>
        <taxon>Bacteria</taxon>
        <taxon>Candidatus Eiseniibacteriota</taxon>
    </lineage>
</organism>
<name>A0A7V2AW43_UNCEI</name>
<dbReference type="Proteomes" id="UP000886069">
    <property type="component" value="Unassembled WGS sequence"/>
</dbReference>
<dbReference type="AlphaFoldDB" id="A0A7V2AW43"/>
<evidence type="ECO:0000256" key="1">
    <source>
        <dbReference type="SAM" id="MobiDB-lite"/>
    </source>
</evidence>
<proteinExistence type="predicted"/>
<sequence>MELFRDDVFETVLENMEERFDSHDFIFEMMRRFPREYTKALYECRRSKDPIQTLHQKIGRKLLEFEDRIRKTRRKSSRNVRGLPSDNQYWEKKKTEPE</sequence>
<feature type="region of interest" description="Disordered" evidence="1">
    <location>
        <begin position="73"/>
        <end position="98"/>
    </location>
</feature>
<accession>A0A7V2AW43</accession>
<feature type="compositionally biased region" description="Basic and acidic residues" evidence="1">
    <location>
        <begin position="89"/>
        <end position="98"/>
    </location>
</feature>
<protein>
    <submittedName>
        <fullName evidence="2">Uncharacterized protein</fullName>
    </submittedName>
</protein>
<evidence type="ECO:0000313" key="2">
    <source>
        <dbReference type="EMBL" id="HER44347.1"/>
    </source>
</evidence>
<dbReference type="EMBL" id="DSEC01000564">
    <property type="protein sequence ID" value="HER44347.1"/>
    <property type="molecule type" value="Genomic_DNA"/>
</dbReference>
<comment type="caution">
    <text evidence="2">The sequence shown here is derived from an EMBL/GenBank/DDBJ whole genome shotgun (WGS) entry which is preliminary data.</text>
</comment>
<reference evidence="2" key="1">
    <citation type="journal article" date="2020" name="mSystems">
        <title>Genome- and Community-Level Interaction Insights into Carbon Utilization and Element Cycling Functions of Hydrothermarchaeota in Hydrothermal Sediment.</title>
        <authorList>
            <person name="Zhou Z."/>
            <person name="Liu Y."/>
            <person name="Xu W."/>
            <person name="Pan J."/>
            <person name="Luo Z.H."/>
            <person name="Li M."/>
        </authorList>
    </citation>
    <scope>NUCLEOTIDE SEQUENCE [LARGE SCALE GENOMIC DNA]</scope>
    <source>
        <strain evidence="2">SpSt-1233</strain>
    </source>
</reference>
<gene>
    <name evidence="2" type="ORF">ENO08_07805</name>
</gene>